<gene>
    <name evidence="1" type="ORF">SAMN05444363_1479</name>
</gene>
<dbReference type="Proteomes" id="UP000184488">
    <property type="component" value="Unassembled WGS sequence"/>
</dbReference>
<dbReference type="OrthoDB" id="1027344at2"/>
<accession>A0A1M6DIR2</accession>
<evidence type="ECO:0000313" key="2">
    <source>
        <dbReference type="Proteomes" id="UP000184488"/>
    </source>
</evidence>
<organism evidence="1 2">
    <name type="scientific">Flavobacterium terrae</name>
    <dbReference type="NCBI Taxonomy" id="415425"/>
    <lineage>
        <taxon>Bacteria</taxon>
        <taxon>Pseudomonadati</taxon>
        <taxon>Bacteroidota</taxon>
        <taxon>Flavobacteriia</taxon>
        <taxon>Flavobacteriales</taxon>
        <taxon>Flavobacteriaceae</taxon>
        <taxon>Flavobacterium</taxon>
    </lineage>
</organism>
<proteinExistence type="predicted"/>
<evidence type="ECO:0008006" key="3">
    <source>
        <dbReference type="Google" id="ProtNLM"/>
    </source>
</evidence>
<protein>
    <recommendedName>
        <fullName evidence="3">DUF4157 domain-containing protein</fullName>
    </recommendedName>
</protein>
<dbReference type="EMBL" id="FQZI01000002">
    <property type="protein sequence ID" value="SHI73194.1"/>
    <property type="molecule type" value="Genomic_DNA"/>
</dbReference>
<keyword evidence="2" id="KW-1185">Reference proteome</keyword>
<dbReference type="AlphaFoldDB" id="A0A1M6DIR2"/>
<dbReference type="RefSeq" id="WP_073310003.1">
    <property type="nucleotide sequence ID" value="NZ_FQZI01000002.1"/>
</dbReference>
<sequence>MILIVFKYFTPKGFRGITFFPFVFLVNKEDKKNPAFVNHERIHIKQQLEMLVVPFFVWYSIEFLFRWIQYKNKHTAYRNISFEREAYKNEKDLCYCEQRPFWGFLKYV</sequence>
<reference evidence="2" key="1">
    <citation type="submission" date="2016-11" db="EMBL/GenBank/DDBJ databases">
        <authorList>
            <person name="Varghese N."/>
            <person name="Submissions S."/>
        </authorList>
    </citation>
    <scope>NUCLEOTIDE SEQUENCE [LARGE SCALE GENOMIC DNA]</scope>
    <source>
        <strain evidence="2">DSM 18829</strain>
    </source>
</reference>
<dbReference type="STRING" id="415425.SAMN05444363_1479"/>
<evidence type="ECO:0000313" key="1">
    <source>
        <dbReference type="EMBL" id="SHI73194.1"/>
    </source>
</evidence>
<name>A0A1M6DIR2_9FLAO</name>